<name>A0A2U2PB58_9SPHI</name>
<comment type="caution">
    <text evidence="1">The sequence shown here is derived from an EMBL/GenBank/DDBJ whole genome shotgun (WGS) entry which is preliminary data.</text>
</comment>
<organism evidence="1 2">
    <name type="scientific">Pararcticibacter amylolyticus</name>
    <dbReference type="NCBI Taxonomy" id="2173175"/>
    <lineage>
        <taxon>Bacteria</taxon>
        <taxon>Pseudomonadati</taxon>
        <taxon>Bacteroidota</taxon>
        <taxon>Sphingobacteriia</taxon>
        <taxon>Sphingobacteriales</taxon>
        <taxon>Sphingobacteriaceae</taxon>
        <taxon>Pararcticibacter</taxon>
    </lineage>
</organism>
<accession>A0A2U2PB58</accession>
<sequence>EGNSGGGPSRGDVFGIYFPEKGRIAHVGFVDDWGDKYVVTVEGNTNEAGSREGDGVYRKRRFISCIYKVVKYLPVTRCLKLNT</sequence>
<feature type="non-terminal residue" evidence="1">
    <location>
        <position position="1"/>
    </location>
</feature>
<proteinExistence type="predicted"/>
<dbReference type="AlphaFoldDB" id="A0A2U2PB58"/>
<protein>
    <recommendedName>
        <fullName evidence="3">Peptidase C51 domain-containing protein</fullName>
    </recommendedName>
</protein>
<gene>
    <name evidence="1" type="ORF">DDR33_21770</name>
</gene>
<evidence type="ECO:0008006" key="3">
    <source>
        <dbReference type="Google" id="ProtNLM"/>
    </source>
</evidence>
<evidence type="ECO:0000313" key="1">
    <source>
        <dbReference type="EMBL" id="PWG78593.1"/>
    </source>
</evidence>
<dbReference type="EMBL" id="QEAS01000023">
    <property type="protein sequence ID" value="PWG78593.1"/>
    <property type="molecule type" value="Genomic_DNA"/>
</dbReference>
<dbReference type="Proteomes" id="UP000245647">
    <property type="component" value="Unassembled WGS sequence"/>
</dbReference>
<reference evidence="1 2" key="1">
    <citation type="submission" date="2018-04" db="EMBL/GenBank/DDBJ databases">
        <title>Pedobacter chongqingensis sp. nov., isolated from a rottenly hemp rope.</title>
        <authorList>
            <person name="Cai Y."/>
        </authorList>
    </citation>
    <scope>NUCLEOTIDE SEQUENCE [LARGE SCALE GENOMIC DNA]</scope>
    <source>
        <strain evidence="1 2">FJ4-8</strain>
    </source>
</reference>
<evidence type="ECO:0000313" key="2">
    <source>
        <dbReference type="Proteomes" id="UP000245647"/>
    </source>
</evidence>
<keyword evidence="2" id="KW-1185">Reference proteome</keyword>